<dbReference type="Proteomes" id="UP000295506">
    <property type="component" value="Unassembled WGS sequence"/>
</dbReference>
<dbReference type="KEGG" id="dej:AWY79_07120"/>
<dbReference type="EMBL" id="SOBK01000001">
    <property type="protein sequence ID" value="TDT91887.1"/>
    <property type="molecule type" value="Genomic_DNA"/>
</dbReference>
<accession>A0A126QLU8</accession>
<evidence type="ECO:0000313" key="5">
    <source>
        <dbReference type="Proteomes" id="UP000295506"/>
    </source>
</evidence>
<evidence type="ECO:0000313" key="3">
    <source>
        <dbReference type="EMBL" id="TDT91887.1"/>
    </source>
</evidence>
<feature type="compositionally biased region" description="Basic and acidic residues" evidence="1">
    <location>
        <begin position="186"/>
        <end position="198"/>
    </location>
</feature>
<feature type="compositionally biased region" description="Basic and acidic residues" evidence="1">
    <location>
        <begin position="28"/>
        <end position="41"/>
    </location>
</feature>
<gene>
    <name evidence="2" type="ORF">AWY79_07120</name>
    <name evidence="3" type="ORF">EDC59_101290</name>
</gene>
<reference evidence="3 5" key="2">
    <citation type="submission" date="2019-03" db="EMBL/GenBank/DDBJ databases">
        <title>Genomic Encyclopedia of Type Strains, Phase IV (KMG-IV): sequencing the most valuable type-strain genomes for metagenomic binning, comparative biology and taxonomic classification.</title>
        <authorList>
            <person name="Goeker M."/>
        </authorList>
    </citation>
    <scope>NUCLEOTIDE SEQUENCE [LARGE SCALE GENOMIC DNA]</scope>
    <source>
        <strain evidence="3 5">DSM 101483</strain>
    </source>
</reference>
<feature type="compositionally biased region" description="Acidic residues" evidence="1">
    <location>
        <begin position="151"/>
        <end position="178"/>
    </location>
</feature>
<feature type="region of interest" description="Disordered" evidence="1">
    <location>
        <begin position="27"/>
        <end position="47"/>
    </location>
</feature>
<proteinExistence type="predicted"/>
<feature type="region of interest" description="Disordered" evidence="1">
    <location>
        <begin position="140"/>
        <end position="273"/>
    </location>
</feature>
<evidence type="ECO:0000313" key="2">
    <source>
        <dbReference type="EMBL" id="AMK10894.1"/>
    </source>
</evidence>
<dbReference type="EMBL" id="CP014206">
    <property type="protein sequence ID" value="AMK10894.1"/>
    <property type="molecule type" value="Genomic_DNA"/>
</dbReference>
<feature type="compositionally biased region" description="Basic and acidic residues" evidence="1">
    <location>
        <begin position="220"/>
        <end position="233"/>
    </location>
</feature>
<feature type="compositionally biased region" description="Basic and acidic residues" evidence="1">
    <location>
        <begin position="140"/>
        <end position="150"/>
    </location>
</feature>
<reference evidence="2 4" key="1">
    <citation type="journal article" date="2016" name="Front. Microbiol.">
        <title>Genome Sequence of the Piezophilic, Mesophilic Sulfate-Reducing Bacterium Desulfovibrio indicus J2T.</title>
        <authorList>
            <person name="Cao J."/>
            <person name="Maignien L."/>
            <person name="Shao Z."/>
            <person name="Alain K."/>
            <person name="Jebbar M."/>
        </authorList>
    </citation>
    <scope>NUCLEOTIDE SEQUENCE [LARGE SCALE GENOMIC DNA]</scope>
    <source>
        <strain evidence="2 4">J2</strain>
    </source>
</reference>
<evidence type="ECO:0000313" key="4">
    <source>
        <dbReference type="Proteomes" id="UP000055611"/>
    </source>
</evidence>
<evidence type="ECO:0000256" key="1">
    <source>
        <dbReference type="SAM" id="MobiDB-lite"/>
    </source>
</evidence>
<dbReference type="RefSeq" id="WP_066801966.1">
    <property type="nucleotide sequence ID" value="NZ_CP014206.1"/>
</dbReference>
<dbReference type="Proteomes" id="UP000055611">
    <property type="component" value="Chromosome"/>
</dbReference>
<protein>
    <submittedName>
        <fullName evidence="3">Uncharacterized protein</fullName>
    </submittedName>
</protein>
<sequence length="273" mass="28960">MSLSASAGMMQNGQSFASLRLNVASQRQTEEKSQAGEEESRNIAIAGPQGPSSNCFCASKGELLQDALLSNFQSKRKNMVSNLFVSLLPDTSEYLQAHLDGLRMQNEFAAKLNGVLETAIMNSRAGESTAFIERTIEESIKQTGDGKIHEDAEEDFKEAEEELDEEIEEKVSGEEDGDPASAEGAEAVRQDIELKAEEATQPENQAKAEPAAEVLTVAEAIDKESERGSHADKGAAVSTETALQAADGGAAEDGRAMDSAQASAVGASVNLFV</sequence>
<name>A0A126QLU8_9BACT</name>
<dbReference type="AlphaFoldDB" id="A0A126QLU8"/>
<keyword evidence="4" id="KW-1185">Reference proteome</keyword>
<organism evidence="3 5">
    <name type="scientific">Pseudodesulfovibrio indicus</name>
    <dbReference type="NCBI Taxonomy" id="1716143"/>
    <lineage>
        <taxon>Bacteria</taxon>
        <taxon>Pseudomonadati</taxon>
        <taxon>Thermodesulfobacteriota</taxon>
        <taxon>Desulfovibrionia</taxon>
        <taxon>Desulfovibrionales</taxon>
        <taxon>Desulfovibrionaceae</taxon>
    </lineage>
</organism>